<evidence type="ECO:0000256" key="8">
    <source>
        <dbReference type="ARBA" id="ARBA00029295"/>
    </source>
</evidence>
<dbReference type="GeneID" id="32893629"/>
<evidence type="ECO:0000313" key="11">
    <source>
        <dbReference type="EMBL" id="ARS89359.1"/>
    </source>
</evidence>
<evidence type="ECO:0000256" key="2">
    <source>
        <dbReference type="ARBA" id="ARBA00005369"/>
    </source>
</evidence>
<reference evidence="12" key="1">
    <citation type="submission" date="2017-02" db="EMBL/GenBank/DDBJ databases">
        <title>Natronthermophilus aegyptiacus gen. nov.,sp. nov., an aerobic, extremely halophilic alkalithermophilic archaeon isolated from the athalassohaline Wadi An Natrun, Egypt.</title>
        <authorList>
            <person name="Zhao B."/>
        </authorList>
    </citation>
    <scope>NUCLEOTIDE SEQUENCE [LARGE SCALE GENOMIC DNA]</scope>
    <source>
        <strain evidence="12">JW/NM-HA 15</strain>
    </source>
</reference>
<evidence type="ECO:0000256" key="6">
    <source>
        <dbReference type="ARBA" id="ARBA00022691"/>
    </source>
</evidence>
<dbReference type="Proteomes" id="UP000250088">
    <property type="component" value="Chromosome"/>
</dbReference>
<dbReference type="InterPro" id="IPR029063">
    <property type="entry name" value="SAM-dependent_MTases_sf"/>
</dbReference>
<dbReference type="PANTHER" id="PTHR11579:SF0">
    <property type="entry name" value="PROTEIN-L-ISOASPARTATE(D-ASPARTATE) O-METHYLTRANSFERASE"/>
    <property type="match status" value="1"/>
</dbReference>
<dbReference type="GO" id="GO:0032259">
    <property type="term" value="P:methylation"/>
    <property type="evidence" value="ECO:0007669"/>
    <property type="project" value="UniProtKB-KW"/>
</dbReference>
<dbReference type="GO" id="GO:0005737">
    <property type="term" value="C:cytoplasm"/>
    <property type="evidence" value="ECO:0007669"/>
    <property type="project" value="UniProtKB-SubCell"/>
</dbReference>
<dbReference type="RefSeq" id="WP_086887738.1">
    <property type="nucleotide sequence ID" value="NZ_CP019893.1"/>
</dbReference>
<comment type="catalytic activity">
    <reaction evidence="8 9">
        <text>[protein]-L-isoaspartate + S-adenosyl-L-methionine = [protein]-L-isoaspartate alpha-methyl ester + S-adenosyl-L-homocysteine</text>
        <dbReference type="Rhea" id="RHEA:12705"/>
        <dbReference type="Rhea" id="RHEA-COMP:12143"/>
        <dbReference type="Rhea" id="RHEA-COMP:12144"/>
        <dbReference type="ChEBI" id="CHEBI:57856"/>
        <dbReference type="ChEBI" id="CHEBI:59789"/>
        <dbReference type="ChEBI" id="CHEBI:90596"/>
        <dbReference type="ChEBI" id="CHEBI:90598"/>
        <dbReference type="EC" id="2.1.1.77"/>
    </reaction>
</comment>
<keyword evidence="5 9" id="KW-0808">Transferase</keyword>
<comment type="subcellular location">
    <subcellularLocation>
        <location evidence="1 9">Cytoplasm</location>
    </subcellularLocation>
</comment>
<dbReference type="NCBIfam" id="NF001453">
    <property type="entry name" value="PRK00312.1"/>
    <property type="match status" value="1"/>
</dbReference>
<dbReference type="Gene3D" id="3.40.50.150">
    <property type="entry name" value="Vaccinia Virus protein VP39"/>
    <property type="match status" value="1"/>
</dbReference>
<feature type="active site" evidence="9">
    <location>
        <position position="77"/>
    </location>
</feature>
<name>A0A2Z2HQP0_9EURY</name>
<dbReference type="Pfam" id="PF01135">
    <property type="entry name" value="PCMT"/>
    <property type="match status" value="1"/>
</dbReference>
<organism evidence="11 12">
    <name type="scientific">Natrarchaeobaculum aegyptiacum</name>
    <dbReference type="NCBI Taxonomy" id="745377"/>
    <lineage>
        <taxon>Archaea</taxon>
        <taxon>Methanobacteriati</taxon>
        <taxon>Methanobacteriota</taxon>
        <taxon>Stenosarchaea group</taxon>
        <taxon>Halobacteria</taxon>
        <taxon>Halobacteriales</taxon>
        <taxon>Natrialbaceae</taxon>
        <taxon>Natrarchaeobaculum</taxon>
    </lineage>
</organism>
<keyword evidence="12" id="KW-1185">Reference proteome</keyword>
<keyword evidence="6 9" id="KW-0949">S-adenosyl-L-methionine</keyword>
<comment type="similarity">
    <text evidence="2 9">Belongs to the methyltransferase superfamily. L-isoaspartyl/D-aspartyl protein methyltransferase family.</text>
</comment>
<dbReference type="GO" id="GO:0030091">
    <property type="term" value="P:protein repair"/>
    <property type="evidence" value="ECO:0007669"/>
    <property type="project" value="UniProtKB-UniRule"/>
</dbReference>
<evidence type="ECO:0000256" key="1">
    <source>
        <dbReference type="ARBA" id="ARBA00004496"/>
    </source>
</evidence>
<dbReference type="InterPro" id="IPR000682">
    <property type="entry name" value="PCMT"/>
</dbReference>
<dbReference type="EMBL" id="CP019893">
    <property type="protein sequence ID" value="ARS89359.1"/>
    <property type="molecule type" value="Genomic_DNA"/>
</dbReference>
<dbReference type="KEGG" id="naj:B1756_06085"/>
<dbReference type="EC" id="2.1.1.77" evidence="9"/>
<dbReference type="OrthoDB" id="33618at2157"/>
<dbReference type="HAMAP" id="MF_00090">
    <property type="entry name" value="PIMT"/>
    <property type="match status" value="1"/>
</dbReference>
<evidence type="ECO:0000256" key="10">
    <source>
        <dbReference type="SAM" id="MobiDB-lite"/>
    </source>
</evidence>
<dbReference type="CDD" id="cd02440">
    <property type="entry name" value="AdoMet_MTases"/>
    <property type="match status" value="1"/>
</dbReference>
<dbReference type="AlphaFoldDB" id="A0A2Z2HQP0"/>
<keyword evidence="3 9" id="KW-0963">Cytoplasm</keyword>
<dbReference type="FunFam" id="3.40.50.150:FF:000010">
    <property type="entry name" value="Protein-L-isoaspartate O-methyltransferase"/>
    <property type="match status" value="1"/>
</dbReference>
<gene>
    <name evidence="9" type="primary">pcm</name>
    <name evidence="11" type="ORF">B1756_06085</name>
</gene>
<evidence type="ECO:0000256" key="5">
    <source>
        <dbReference type="ARBA" id="ARBA00022679"/>
    </source>
</evidence>
<evidence type="ECO:0000256" key="9">
    <source>
        <dbReference type="HAMAP-Rule" id="MF_00090"/>
    </source>
</evidence>
<dbReference type="PANTHER" id="PTHR11579">
    <property type="entry name" value="PROTEIN-L-ISOASPARTATE O-METHYLTRANSFERASE"/>
    <property type="match status" value="1"/>
</dbReference>
<dbReference type="SUPFAM" id="SSF53335">
    <property type="entry name" value="S-adenosyl-L-methionine-dependent methyltransferases"/>
    <property type="match status" value="1"/>
</dbReference>
<sequence length="225" mass="24168">MIDRFGSDDAGTASDPTDDDLAAARERMIDRLSSRIDDEGVLEALAAVPRHAFVPEGRRESAYVDRPLPIGDGQTISAPHMVAIMADVLDLEAGEDVLEIGTGCGYHAAVTAEIVGAKHVYSVEYSTELAERARGTLAEIGYGKVSVRVGDGREGWSEHAPYDAAYLTCAASEFPAAVRKQVRPGGRLLAPIGTAFQTLIEARKREDGSLEREDHGGVQFVRMRG</sequence>
<keyword evidence="4 9" id="KW-0489">Methyltransferase</keyword>
<protein>
    <recommendedName>
        <fullName evidence="9">Protein-L-isoaspartate O-methyltransferase</fullName>
        <ecNumber evidence="9">2.1.1.77</ecNumber>
    </recommendedName>
    <alternativeName>
        <fullName evidence="9">L-isoaspartyl protein carboxyl methyltransferase</fullName>
    </alternativeName>
    <alternativeName>
        <fullName evidence="9">Protein L-isoaspartyl methyltransferase</fullName>
    </alternativeName>
    <alternativeName>
        <fullName evidence="9">Protein-beta-aspartate methyltransferase</fullName>
        <shortName evidence="9">PIMT</shortName>
    </alternativeName>
</protein>
<evidence type="ECO:0000256" key="4">
    <source>
        <dbReference type="ARBA" id="ARBA00022603"/>
    </source>
</evidence>
<evidence type="ECO:0000256" key="7">
    <source>
        <dbReference type="ARBA" id="ARBA00025330"/>
    </source>
</evidence>
<feature type="region of interest" description="Disordered" evidence="10">
    <location>
        <begin position="1"/>
        <end position="20"/>
    </location>
</feature>
<evidence type="ECO:0000256" key="3">
    <source>
        <dbReference type="ARBA" id="ARBA00022490"/>
    </source>
</evidence>
<accession>A0A2Z2HQP0</accession>
<dbReference type="NCBIfam" id="TIGR00080">
    <property type="entry name" value="pimt"/>
    <property type="match status" value="1"/>
</dbReference>
<dbReference type="GO" id="GO:0004719">
    <property type="term" value="F:protein-L-isoaspartate (D-aspartate) O-methyltransferase activity"/>
    <property type="evidence" value="ECO:0007669"/>
    <property type="project" value="UniProtKB-UniRule"/>
</dbReference>
<comment type="function">
    <text evidence="7 9">Catalyzes the methyl esterification of L-isoaspartyl residues in peptides and proteins that result from spontaneous decomposition of normal L-aspartyl and L-asparaginyl residues. It plays a role in the repair and/or degradation of damaged proteins.</text>
</comment>
<proteinExistence type="inferred from homology"/>
<evidence type="ECO:0000313" key="12">
    <source>
        <dbReference type="Proteomes" id="UP000250088"/>
    </source>
</evidence>